<protein>
    <recommendedName>
        <fullName evidence="11">Isopentenyl-diphosphate delta-isomerase</fullName>
        <shortName evidence="11">IPP isomerase</shortName>
        <ecNumber evidence="11">5.3.3.2</ecNumber>
    </recommendedName>
    <alternativeName>
        <fullName evidence="11">Isopentenyl diphosphate:dimethylallyl diphosphate isomerase</fullName>
    </alternativeName>
    <alternativeName>
        <fullName evidence="11">Isopentenyl pyrophosphate isomerase</fullName>
    </alternativeName>
    <alternativeName>
        <fullName evidence="11">Type 2 isopentenyl diphosphate isomerase</fullName>
        <shortName evidence="11">IDI-2</shortName>
    </alternativeName>
</protein>
<keyword evidence="5 11" id="KW-0479">Metal-binding</keyword>
<dbReference type="NCBIfam" id="TIGR02151">
    <property type="entry name" value="IPP_isom_2"/>
    <property type="match status" value="1"/>
</dbReference>
<dbReference type="OrthoDB" id="9795032at2"/>
<dbReference type="SUPFAM" id="SSF51395">
    <property type="entry name" value="FMN-linked oxidoreductases"/>
    <property type="match status" value="1"/>
</dbReference>
<evidence type="ECO:0000256" key="2">
    <source>
        <dbReference type="ARBA" id="ARBA00022490"/>
    </source>
</evidence>
<dbReference type="Proteomes" id="UP000070483">
    <property type="component" value="Unassembled WGS sequence"/>
</dbReference>
<dbReference type="InterPro" id="IPR000262">
    <property type="entry name" value="FMN-dep_DH"/>
</dbReference>
<keyword evidence="9 11" id="KW-0413">Isomerase</keyword>
<evidence type="ECO:0000259" key="12">
    <source>
        <dbReference type="Pfam" id="PF01070"/>
    </source>
</evidence>
<evidence type="ECO:0000256" key="9">
    <source>
        <dbReference type="ARBA" id="ARBA00023235"/>
    </source>
</evidence>
<feature type="binding site" evidence="11">
    <location>
        <position position="209"/>
    </location>
    <ligand>
        <name>FMN</name>
        <dbReference type="ChEBI" id="CHEBI:58210"/>
    </ligand>
</feature>
<reference evidence="14" key="1">
    <citation type="submission" date="2016-01" db="EMBL/GenBank/DDBJ databases">
        <authorList>
            <person name="Mitreva M."/>
            <person name="Pepin K.H."/>
            <person name="Mihindukulasuriya K.A."/>
            <person name="Fulton R."/>
            <person name="Fronick C."/>
            <person name="O'Laughlin M."/>
            <person name="Miner T."/>
            <person name="Herter B."/>
            <person name="Rosa B.A."/>
            <person name="Cordes M."/>
            <person name="Tomlinson C."/>
            <person name="Wollam A."/>
            <person name="Palsikar V.B."/>
            <person name="Mardis E.R."/>
            <person name="Wilson R.K."/>
        </authorList>
    </citation>
    <scope>NUCLEOTIDE SEQUENCE [LARGE SCALE GENOMIC DNA]</scope>
    <source>
        <strain evidence="14">KA00185</strain>
    </source>
</reference>
<feature type="binding site" evidence="11">
    <location>
        <begin position="254"/>
        <end position="256"/>
    </location>
    <ligand>
        <name>FMN</name>
        <dbReference type="ChEBI" id="CHEBI:58210"/>
    </ligand>
</feature>
<evidence type="ECO:0000313" key="14">
    <source>
        <dbReference type="Proteomes" id="UP000070483"/>
    </source>
</evidence>
<dbReference type="PIRSF" id="PIRSF003314">
    <property type="entry name" value="IPP_isomerase"/>
    <property type="match status" value="1"/>
</dbReference>
<feature type="binding site" evidence="11">
    <location>
        <position position="147"/>
    </location>
    <ligand>
        <name>substrate</name>
    </ligand>
</feature>
<dbReference type="GO" id="GO:0000287">
    <property type="term" value="F:magnesium ion binding"/>
    <property type="evidence" value="ECO:0007669"/>
    <property type="project" value="UniProtKB-UniRule"/>
</dbReference>
<feature type="binding site" evidence="11">
    <location>
        <position position="179"/>
    </location>
    <ligand>
        <name>FMN</name>
        <dbReference type="ChEBI" id="CHEBI:58210"/>
    </ligand>
</feature>
<feature type="binding site" evidence="11">
    <location>
        <begin position="59"/>
        <end position="61"/>
    </location>
    <ligand>
        <name>FMN</name>
        <dbReference type="ChEBI" id="CHEBI:58210"/>
    </ligand>
</feature>
<accession>A0A134A3A1</accession>
<dbReference type="GO" id="GO:0008299">
    <property type="term" value="P:isoprenoid biosynthetic process"/>
    <property type="evidence" value="ECO:0007669"/>
    <property type="project" value="UniProtKB-UniRule"/>
</dbReference>
<dbReference type="GO" id="GO:0016491">
    <property type="term" value="F:oxidoreductase activity"/>
    <property type="evidence" value="ECO:0007669"/>
    <property type="project" value="InterPro"/>
</dbReference>
<evidence type="ECO:0000256" key="1">
    <source>
        <dbReference type="ARBA" id="ARBA00001917"/>
    </source>
</evidence>
<feature type="domain" description="FMN-dependent dehydrogenase" evidence="12">
    <location>
        <begin position="149"/>
        <end position="317"/>
    </location>
</feature>
<evidence type="ECO:0000256" key="4">
    <source>
        <dbReference type="ARBA" id="ARBA00022643"/>
    </source>
</evidence>
<dbReference type="PATRIC" id="fig|157687.3.peg.1663"/>
<comment type="catalytic activity">
    <reaction evidence="11">
        <text>isopentenyl diphosphate = dimethylallyl diphosphate</text>
        <dbReference type="Rhea" id="RHEA:23284"/>
        <dbReference type="ChEBI" id="CHEBI:57623"/>
        <dbReference type="ChEBI" id="CHEBI:128769"/>
        <dbReference type="EC" id="5.3.3.2"/>
    </reaction>
</comment>
<comment type="subunit">
    <text evidence="10 11">Homooctamer. Dimer of tetramers.</text>
</comment>
<dbReference type="EC" id="5.3.3.2" evidence="11"/>
<dbReference type="GO" id="GO:0070402">
    <property type="term" value="F:NADPH binding"/>
    <property type="evidence" value="ECO:0007669"/>
    <property type="project" value="UniProtKB-UniRule"/>
</dbReference>
<feature type="binding site" evidence="11">
    <location>
        <begin position="4"/>
        <end position="5"/>
    </location>
    <ligand>
        <name>substrate</name>
    </ligand>
</feature>
<dbReference type="STRING" id="157687.HMPREF3180_01669"/>
<comment type="subcellular location">
    <subcellularLocation>
        <location evidence="11">Cytoplasm</location>
    </subcellularLocation>
</comment>
<dbReference type="CDD" id="cd02811">
    <property type="entry name" value="IDI-2_FMN"/>
    <property type="match status" value="1"/>
</dbReference>
<comment type="cofactor">
    <cofactor evidence="11">
        <name>NADPH</name>
        <dbReference type="ChEBI" id="CHEBI:57783"/>
    </cofactor>
</comment>
<keyword evidence="14" id="KW-1185">Reference proteome</keyword>
<feature type="binding site" evidence="11">
    <location>
        <position position="148"/>
    </location>
    <ligand>
        <name>Mg(2+)</name>
        <dbReference type="ChEBI" id="CHEBI:18420"/>
    </ligand>
</feature>
<dbReference type="InterPro" id="IPR011179">
    <property type="entry name" value="IPdP_isomerase"/>
</dbReference>
<proteinExistence type="inferred from homology"/>
<dbReference type="PANTHER" id="PTHR43665">
    <property type="entry name" value="ISOPENTENYL-DIPHOSPHATE DELTA-ISOMERASE"/>
    <property type="match status" value="1"/>
</dbReference>
<evidence type="ECO:0000256" key="3">
    <source>
        <dbReference type="ARBA" id="ARBA00022630"/>
    </source>
</evidence>
<evidence type="ECO:0000256" key="5">
    <source>
        <dbReference type="ARBA" id="ARBA00022723"/>
    </source>
</evidence>
<keyword evidence="7 11" id="KW-0521">NADP</keyword>
<feature type="binding site" evidence="11">
    <location>
        <position position="117"/>
    </location>
    <ligand>
        <name>FMN</name>
        <dbReference type="ChEBI" id="CHEBI:58210"/>
    </ligand>
</feature>
<name>A0A134A3A1_9FUSO</name>
<comment type="cofactor">
    <cofactor evidence="1 11">
        <name>FMN</name>
        <dbReference type="ChEBI" id="CHEBI:58210"/>
    </cofactor>
</comment>
<dbReference type="EMBL" id="LSDD01000124">
    <property type="protein sequence ID" value="KXB62164.1"/>
    <property type="molecule type" value="Genomic_DNA"/>
</dbReference>
<comment type="function">
    <text evidence="11">Involved in the biosynthesis of isoprenoids. Catalyzes the 1,3-allylic rearrangement of the homoallylic substrate isopentenyl (IPP) to its allylic isomer, dimethylallyl diphosphate (DMAPP).</text>
</comment>
<evidence type="ECO:0000256" key="7">
    <source>
        <dbReference type="ARBA" id="ARBA00022857"/>
    </source>
</evidence>
<keyword evidence="6 11" id="KW-0460">Magnesium</keyword>
<dbReference type="HAMAP" id="MF_00354">
    <property type="entry name" value="Idi_2"/>
    <property type="match status" value="1"/>
</dbReference>
<dbReference type="RefSeq" id="WP_060918284.1">
    <property type="nucleotide sequence ID" value="NZ_KQ960099.1"/>
</dbReference>
<dbReference type="GO" id="GO:0010181">
    <property type="term" value="F:FMN binding"/>
    <property type="evidence" value="ECO:0007669"/>
    <property type="project" value="UniProtKB-UniRule"/>
</dbReference>
<evidence type="ECO:0000256" key="8">
    <source>
        <dbReference type="ARBA" id="ARBA00023229"/>
    </source>
</evidence>
<keyword evidence="8 11" id="KW-0414">Isoprene biosynthesis</keyword>
<keyword evidence="3 11" id="KW-0285">Flavoprotein</keyword>
<dbReference type="GO" id="GO:0004452">
    <property type="term" value="F:isopentenyl-diphosphate delta-isomerase activity"/>
    <property type="evidence" value="ECO:0007669"/>
    <property type="project" value="UniProtKB-UniRule"/>
</dbReference>
<evidence type="ECO:0000256" key="11">
    <source>
        <dbReference type="HAMAP-Rule" id="MF_00354"/>
    </source>
</evidence>
<sequence length="341" mass="38790">MKNRKDEHIRYALEHRSEYNSFDEVELIHCSIPKYNLEEIELKTQFAGCEFEVPFFINAITGGSENAKKINQKLARVANECGLLFVTGSYSAALKNAGDDSFEIVKRENPGLKLATNIGIDKDYTAGIKAVEALNPLFLQVHVNLMQELIMSEGSRNFREWENNLREFARNIEIPIVLKEVGFGMTENTVKKGIELGIKTFDISGRGGTSFAFIENMRRENGLHYLDNWGQTTISCLLNLKKYVDKVEIIASGGVRNPLDIIKSLVLGAKAVGISKVILELAVNYEIEKVIEILESWKNECRMIMCALNARNIRELRNVKYVLYGKTLEFFVQQKEDFLNF</sequence>
<gene>
    <name evidence="11" type="primary">fni</name>
    <name evidence="13" type="ORF">HMPREF3180_01669</name>
</gene>
<dbReference type="Pfam" id="PF01070">
    <property type="entry name" value="FMN_dh"/>
    <property type="match status" value="1"/>
</dbReference>
<dbReference type="GO" id="GO:0005737">
    <property type="term" value="C:cytoplasm"/>
    <property type="evidence" value="ECO:0007669"/>
    <property type="project" value="UniProtKB-SubCell"/>
</dbReference>
<keyword evidence="4 11" id="KW-0288">FMN</keyword>
<feature type="binding site" evidence="11">
    <location>
        <begin position="275"/>
        <end position="276"/>
    </location>
    <ligand>
        <name>FMN</name>
        <dbReference type="ChEBI" id="CHEBI:58210"/>
    </ligand>
</feature>
<dbReference type="InterPro" id="IPR013785">
    <property type="entry name" value="Aldolase_TIM"/>
</dbReference>
<comment type="similarity">
    <text evidence="11">Belongs to the IPP isomerase type 2 family.</text>
</comment>
<evidence type="ECO:0000256" key="10">
    <source>
        <dbReference type="ARBA" id="ARBA00025810"/>
    </source>
</evidence>
<dbReference type="AlphaFoldDB" id="A0A134A3A1"/>
<evidence type="ECO:0000313" key="13">
    <source>
        <dbReference type="EMBL" id="KXB62164.1"/>
    </source>
</evidence>
<dbReference type="Gene3D" id="3.20.20.70">
    <property type="entry name" value="Aldolase class I"/>
    <property type="match status" value="1"/>
</dbReference>
<comment type="caution">
    <text evidence="11">Lacks conserved residue(s) required for the propagation of feature annotation.</text>
</comment>
<evidence type="ECO:0000256" key="6">
    <source>
        <dbReference type="ARBA" id="ARBA00022842"/>
    </source>
</evidence>
<comment type="cofactor">
    <cofactor evidence="11">
        <name>Mg(2+)</name>
        <dbReference type="ChEBI" id="CHEBI:18420"/>
    </cofactor>
</comment>
<feature type="binding site" evidence="11">
    <location>
        <position position="204"/>
    </location>
    <ligand>
        <name>FMN</name>
        <dbReference type="ChEBI" id="CHEBI:58210"/>
    </ligand>
</feature>
<organism evidence="13 14">
    <name type="scientific">Leptotrichia wadei</name>
    <dbReference type="NCBI Taxonomy" id="157687"/>
    <lineage>
        <taxon>Bacteria</taxon>
        <taxon>Fusobacteriati</taxon>
        <taxon>Fusobacteriota</taxon>
        <taxon>Fusobacteriia</taxon>
        <taxon>Fusobacteriales</taxon>
        <taxon>Leptotrichiaceae</taxon>
        <taxon>Leptotrichia</taxon>
    </lineage>
</organism>
<feature type="binding site" evidence="11">
    <location>
        <position position="89"/>
    </location>
    <ligand>
        <name>FMN</name>
        <dbReference type="ChEBI" id="CHEBI:58210"/>
    </ligand>
</feature>
<dbReference type="PANTHER" id="PTHR43665:SF1">
    <property type="entry name" value="ISOPENTENYL-DIPHOSPHATE DELTA-ISOMERASE"/>
    <property type="match status" value="1"/>
</dbReference>
<keyword evidence="2 11" id="KW-0963">Cytoplasm</keyword>
<comment type="caution">
    <text evidence="13">The sequence shown here is derived from an EMBL/GenBank/DDBJ whole genome shotgun (WGS) entry which is preliminary data.</text>
</comment>